<evidence type="ECO:0000256" key="1">
    <source>
        <dbReference type="SAM" id="Phobius"/>
    </source>
</evidence>
<gene>
    <name evidence="3" type="ORF">GDO54_013869</name>
</gene>
<reference evidence="3" key="1">
    <citation type="thesis" date="2020" institute="ProQuest LLC" country="789 East Eisenhower Parkway, Ann Arbor, MI, USA">
        <title>Comparative Genomics and Chromosome Evolution.</title>
        <authorList>
            <person name="Mudd A.B."/>
        </authorList>
    </citation>
    <scope>NUCLEOTIDE SEQUENCE</scope>
    <source>
        <strain evidence="3">1538</strain>
        <tissue evidence="3">Blood</tissue>
    </source>
</reference>
<keyword evidence="2" id="KW-0732">Signal</keyword>
<protein>
    <submittedName>
        <fullName evidence="3">Uncharacterized protein</fullName>
    </submittedName>
</protein>
<organism evidence="3 4">
    <name type="scientific">Pyxicephalus adspersus</name>
    <name type="common">African bullfrog</name>
    <dbReference type="NCBI Taxonomy" id="30357"/>
    <lineage>
        <taxon>Eukaryota</taxon>
        <taxon>Metazoa</taxon>
        <taxon>Chordata</taxon>
        <taxon>Craniata</taxon>
        <taxon>Vertebrata</taxon>
        <taxon>Euteleostomi</taxon>
        <taxon>Amphibia</taxon>
        <taxon>Batrachia</taxon>
        <taxon>Anura</taxon>
        <taxon>Neobatrachia</taxon>
        <taxon>Ranoidea</taxon>
        <taxon>Pyxicephalidae</taxon>
        <taxon>Pyxicephalinae</taxon>
        <taxon>Pyxicephalus</taxon>
    </lineage>
</organism>
<feature type="signal peptide" evidence="2">
    <location>
        <begin position="1"/>
        <end position="29"/>
    </location>
</feature>
<name>A0AAV3ABM4_PYXAD</name>
<keyword evidence="1" id="KW-1133">Transmembrane helix</keyword>
<keyword evidence="1" id="KW-0472">Membrane</keyword>
<evidence type="ECO:0000313" key="3">
    <source>
        <dbReference type="EMBL" id="DBA22878.1"/>
    </source>
</evidence>
<sequence length="77" mass="8419">MRMESVPAMAELPLLLMVGLSVCVCSGRAQTDSTPGPSRPYNVLLKQNMVLLGSILSVLFLAMIVLAVCVYKPIRRR</sequence>
<evidence type="ECO:0000256" key="2">
    <source>
        <dbReference type="SAM" id="SignalP"/>
    </source>
</evidence>
<comment type="caution">
    <text evidence="3">The sequence shown here is derived from an EMBL/GenBank/DDBJ whole genome shotgun (WGS) entry which is preliminary data.</text>
</comment>
<dbReference type="EMBL" id="DYDO01000006">
    <property type="protein sequence ID" value="DBA22878.1"/>
    <property type="molecule type" value="Genomic_DNA"/>
</dbReference>
<accession>A0AAV3ABM4</accession>
<feature type="transmembrane region" description="Helical" evidence="1">
    <location>
        <begin position="51"/>
        <end position="71"/>
    </location>
</feature>
<keyword evidence="4" id="KW-1185">Reference proteome</keyword>
<dbReference type="Proteomes" id="UP001181693">
    <property type="component" value="Unassembled WGS sequence"/>
</dbReference>
<feature type="chain" id="PRO_5043965835" evidence="2">
    <location>
        <begin position="30"/>
        <end position="77"/>
    </location>
</feature>
<dbReference type="AlphaFoldDB" id="A0AAV3ABM4"/>
<proteinExistence type="predicted"/>
<keyword evidence="1" id="KW-0812">Transmembrane</keyword>
<evidence type="ECO:0000313" key="4">
    <source>
        <dbReference type="Proteomes" id="UP001181693"/>
    </source>
</evidence>